<feature type="transmembrane region" description="Helical" evidence="1">
    <location>
        <begin position="20"/>
        <end position="43"/>
    </location>
</feature>
<evidence type="ECO:0000313" key="3">
    <source>
        <dbReference type="Proteomes" id="UP000054995"/>
    </source>
</evidence>
<keyword evidence="3" id="KW-1185">Reference proteome</keyword>
<keyword evidence="1" id="KW-0472">Membrane</keyword>
<sequence length="95" mass="11039">MILFVPLNHNTYCIKLLTKLLYFYGWLIMNSSLTILAIHICICKILPYQYTVRGIGLKHEHGAILEGIRQLFTVFPKKMQASYCMQFLLVVTVMN</sequence>
<dbReference type="AlphaFoldDB" id="A0A0V1FMK7"/>
<keyword evidence="1" id="KW-0812">Transmembrane</keyword>
<gene>
    <name evidence="2" type="ORF">T4D_142</name>
</gene>
<proteinExistence type="predicted"/>
<keyword evidence="1" id="KW-1133">Transmembrane helix</keyword>
<evidence type="ECO:0000313" key="2">
    <source>
        <dbReference type="EMBL" id="KRY87264.1"/>
    </source>
</evidence>
<evidence type="ECO:0000256" key="1">
    <source>
        <dbReference type="SAM" id="Phobius"/>
    </source>
</evidence>
<comment type="caution">
    <text evidence="2">The sequence shown here is derived from an EMBL/GenBank/DDBJ whole genome shotgun (WGS) entry which is preliminary data.</text>
</comment>
<reference evidence="2 3" key="1">
    <citation type="submission" date="2015-01" db="EMBL/GenBank/DDBJ databases">
        <title>Evolution of Trichinella species and genotypes.</title>
        <authorList>
            <person name="Korhonen P.K."/>
            <person name="Edoardo P."/>
            <person name="Giuseppe L.R."/>
            <person name="Gasser R.B."/>
        </authorList>
    </citation>
    <scope>NUCLEOTIDE SEQUENCE [LARGE SCALE GENOMIC DNA]</scope>
    <source>
        <strain evidence="2">ISS470</strain>
    </source>
</reference>
<dbReference type="Proteomes" id="UP000054995">
    <property type="component" value="Unassembled WGS sequence"/>
</dbReference>
<name>A0A0V1FMK7_TRIPS</name>
<protein>
    <submittedName>
        <fullName evidence="2">Uncharacterized protein</fullName>
    </submittedName>
</protein>
<organism evidence="2 3">
    <name type="scientific">Trichinella pseudospiralis</name>
    <name type="common">Parasitic roundworm</name>
    <dbReference type="NCBI Taxonomy" id="6337"/>
    <lineage>
        <taxon>Eukaryota</taxon>
        <taxon>Metazoa</taxon>
        <taxon>Ecdysozoa</taxon>
        <taxon>Nematoda</taxon>
        <taxon>Enoplea</taxon>
        <taxon>Dorylaimia</taxon>
        <taxon>Trichinellida</taxon>
        <taxon>Trichinellidae</taxon>
        <taxon>Trichinella</taxon>
    </lineage>
</organism>
<dbReference type="EMBL" id="JYDT01000058">
    <property type="protein sequence ID" value="KRY87264.1"/>
    <property type="molecule type" value="Genomic_DNA"/>
</dbReference>
<accession>A0A0V1FMK7</accession>